<dbReference type="AlphaFoldDB" id="I3T986"/>
<protein>
    <submittedName>
        <fullName evidence="2">Uncharacterized protein</fullName>
    </submittedName>
</protein>
<accession>I3T986</accession>
<keyword evidence="1" id="KW-0812">Transmembrane</keyword>
<dbReference type="EMBL" id="BT149284">
    <property type="protein sequence ID" value="AFK49078.1"/>
    <property type="molecule type" value="mRNA"/>
</dbReference>
<keyword evidence="1" id="KW-1133">Transmembrane helix</keyword>
<name>I3T986_LOTJA</name>
<organism evidence="2">
    <name type="scientific">Lotus japonicus</name>
    <name type="common">Lotus corniculatus var. japonicus</name>
    <dbReference type="NCBI Taxonomy" id="34305"/>
    <lineage>
        <taxon>Eukaryota</taxon>
        <taxon>Viridiplantae</taxon>
        <taxon>Streptophyta</taxon>
        <taxon>Embryophyta</taxon>
        <taxon>Tracheophyta</taxon>
        <taxon>Spermatophyta</taxon>
        <taxon>Magnoliopsida</taxon>
        <taxon>eudicotyledons</taxon>
        <taxon>Gunneridae</taxon>
        <taxon>Pentapetalae</taxon>
        <taxon>rosids</taxon>
        <taxon>fabids</taxon>
        <taxon>Fabales</taxon>
        <taxon>Fabaceae</taxon>
        <taxon>Papilionoideae</taxon>
        <taxon>50 kb inversion clade</taxon>
        <taxon>NPAAA clade</taxon>
        <taxon>Hologalegina</taxon>
        <taxon>robinioid clade</taxon>
        <taxon>Loteae</taxon>
        <taxon>Lotus</taxon>
    </lineage>
</organism>
<proteinExistence type="evidence at transcript level"/>
<evidence type="ECO:0000256" key="1">
    <source>
        <dbReference type="SAM" id="Phobius"/>
    </source>
</evidence>
<evidence type="ECO:0000313" key="2">
    <source>
        <dbReference type="EMBL" id="AFK49078.1"/>
    </source>
</evidence>
<sequence length="74" mass="8297">MVAVVVVWWPVVTACGCLVAVVVVWWPDFVNGEGRVLGFHGEGRGKGFRISLKRGREGKWLFGGGVRERDRRRS</sequence>
<keyword evidence="1" id="KW-0472">Membrane</keyword>
<reference evidence="2" key="1">
    <citation type="submission" date="2012-05" db="EMBL/GenBank/DDBJ databases">
        <authorList>
            <person name="Krishnakumar V."/>
            <person name="Cheung F."/>
            <person name="Xiao Y."/>
            <person name="Chan A."/>
            <person name="Moskal W.A."/>
            <person name="Town C.D."/>
        </authorList>
    </citation>
    <scope>NUCLEOTIDE SEQUENCE</scope>
</reference>
<feature type="transmembrane region" description="Helical" evidence="1">
    <location>
        <begin position="6"/>
        <end position="26"/>
    </location>
</feature>